<dbReference type="InterPro" id="IPR036724">
    <property type="entry name" value="Cobalamin-bd_sf"/>
</dbReference>
<evidence type="ECO:0000256" key="2">
    <source>
        <dbReference type="ARBA" id="ARBA00022628"/>
    </source>
</evidence>
<evidence type="ECO:0000256" key="4">
    <source>
        <dbReference type="ARBA" id="ARBA00023235"/>
    </source>
</evidence>
<dbReference type="InterPro" id="IPR006158">
    <property type="entry name" value="Cobalamin-bd"/>
</dbReference>
<proteinExistence type="predicted"/>
<organism evidence="7">
    <name type="scientific">marine sediment metagenome</name>
    <dbReference type="NCBI Taxonomy" id="412755"/>
    <lineage>
        <taxon>unclassified sequences</taxon>
        <taxon>metagenomes</taxon>
        <taxon>ecological metagenomes</taxon>
    </lineage>
</organism>
<dbReference type="Pfam" id="PF02310">
    <property type="entry name" value="B12-binding"/>
    <property type="match status" value="1"/>
</dbReference>
<sequence>LMAEQRIRVLLGKIGLDGHDRGIRMIATWLSKAGMEVVYIGTHQTAERMARAAIEEDVDVIGLSFQGADHIPLVRMLADQIKAHGLEDRLIVVGGNIPRRDISVLKQMGVDEVFPSATPMSASVAYIQENARKRRK</sequence>
<name>X0WY83_9ZZZZ</name>
<evidence type="ECO:0000313" key="7">
    <source>
        <dbReference type="EMBL" id="GAG28167.1"/>
    </source>
</evidence>
<evidence type="ECO:0000256" key="3">
    <source>
        <dbReference type="ARBA" id="ARBA00022723"/>
    </source>
</evidence>
<dbReference type="GO" id="GO:0046872">
    <property type="term" value="F:metal ion binding"/>
    <property type="evidence" value="ECO:0007669"/>
    <property type="project" value="UniProtKB-KW"/>
</dbReference>
<keyword evidence="3" id="KW-0479">Metal-binding</keyword>
<comment type="caution">
    <text evidence="7">The sequence shown here is derived from an EMBL/GenBank/DDBJ whole genome shotgun (WGS) entry which is preliminary data.</text>
</comment>
<evidence type="ECO:0000256" key="1">
    <source>
        <dbReference type="ARBA" id="ARBA00001922"/>
    </source>
</evidence>
<dbReference type="SUPFAM" id="SSF52242">
    <property type="entry name" value="Cobalamin (vitamin B12)-binding domain"/>
    <property type="match status" value="1"/>
</dbReference>
<dbReference type="PROSITE" id="PS51332">
    <property type="entry name" value="B12_BINDING"/>
    <property type="match status" value="1"/>
</dbReference>
<protein>
    <recommendedName>
        <fullName evidence="6">B12-binding domain-containing protein</fullName>
    </recommendedName>
</protein>
<accession>X0WY83</accession>
<dbReference type="Gene3D" id="3.40.50.280">
    <property type="entry name" value="Cobalamin-binding domain"/>
    <property type="match status" value="1"/>
</dbReference>
<keyword evidence="5" id="KW-0170">Cobalt</keyword>
<dbReference type="PANTHER" id="PTHR48101:SF1">
    <property type="entry name" value="METHYLMALONYL-COA MUTASE, LARGE SUBUNIT"/>
    <property type="match status" value="1"/>
</dbReference>
<dbReference type="GO" id="GO:0031419">
    <property type="term" value="F:cobalamin binding"/>
    <property type="evidence" value="ECO:0007669"/>
    <property type="project" value="UniProtKB-KW"/>
</dbReference>
<feature type="domain" description="B12-binding" evidence="6">
    <location>
        <begin position="6"/>
        <end position="134"/>
    </location>
</feature>
<dbReference type="GO" id="GO:0016853">
    <property type="term" value="F:isomerase activity"/>
    <property type="evidence" value="ECO:0007669"/>
    <property type="project" value="UniProtKB-KW"/>
</dbReference>
<dbReference type="PANTHER" id="PTHR48101">
    <property type="entry name" value="METHYLMALONYL-COA MUTASE, MITOCHONDRIAL-RELATED"/>
    <property type="match status" value="1"/>
</dbReference>
<gene>
    <name evidence="7" type="ORF">S01H1_48591</name>
</gene>
<evidence type="ECO:0000256" key="5">
    <source>
        <dbReference type="ARBA" id="ARBA00023285"/>
    </source>
</evidence>
<keyword evidence="4" id="KW-0413">Isomerase</keyword>
<feature type="non-terminal residue" evidence="7">
    <location>
        <position position="1"/>
    </location>
</feature>
<dbReference type="NCBIfam" id="TIGR00640">
    <property type="entry name" value="acid_CoA_mut_C"/>
    <property type="match status" value="1"/>
</dbReference>
<dbReference type="EMBL" id="BARS01031208">
    <property type="protein sequence ID" value="GAG28167.1"/>
    <property type="molecule type" value="Genomic_DNA"/>
</dbReference>
<dbReference type="InterPro" id="IPR006159">
    <property type="entry name" value="Acid_CoA_mut_C"/>
</dbReference>
<reference evidence="7" key="1">
    <citation type="journal article" date="2014" name="Front. Microbiol.">
        <title>High frequency of phylogenetically diverse reductive dehalogenase-homologous genes in deep subseafloor sedimentary metagenomes.</title>
        <authorList>
            <person name="Kawai M."/>
            <person name="Futagami T."/>
            <person name="Toyoda A."/>
            <person name="Takaki Y."/>
            <person name="Nishi S."/>
            <person name="Hori S."/>
            <person name="Arai W."/>
            <person name="Tsubouchi T."/>
            <person name="Morono Y."/>
            <person name="Uchiyama I."/>
            <person name="Ito T."/>
            <person name="Fujiyama A."/>
            <person name="Inagaki F."/>
            <person name="Takami H."/>
        </authorList>
    </citation>
    <scope>NUCLEOTIDE SEQUENCE</scope>
    <source>
        <strain evidence="7">Expedition CK06-06</strain>
    </source>
</reference>
<dbReference type="AlphaFoldDB" id="X0WY83"/>
<comment type="cofactor">
    <cofactor evidence="1">
        <name>adenosylcob(III)alamin</name>
        <dbReference type="ChEBI" id="CHEBI:18408"/>
    </cofactor>
</comment>
<keyword evidence="2" id="KW-0846">Cobalamin</keyword>
<evidence type="ECO:0000259" key="6">
    <source>
        <dbReference type="PROSITE" id="PS51332"/>
    </source>
</evidence>